<dbReference type="EMBL" id="JAVIKH010000046">
    <property type="protein sequence ID" value="MDX8337449.1"/>
    <property type="molecule type" value="Genomic_DNA"/>
</dbReference>
<dbReference type="SMART" id="SM00470">
    <property type="entry name" value="ParB"/>
    <property type="match status" value="1"/>
</dbReference>
<dbReference type="PANTHER" id="PTHR33375">
    <property type="entry name" value="CHROMOSOME-PARTITIONING PROTEIN PARB-RELATED"/>
    <property type="match status" value="1"/>
</dbReference>
<dbReference type="Pfam" id="PF02195">
    <property type="entry name" value="ParB_N"/>
    <property type="match status" value="1"/>
</dbReference>
<sequence>MESNNTFFSKECKQSNFITRTNELENFSSFKDITFSLIQTVSTFDKTFINRLDEENNAITNEAFENLTDSIREVGLLNPIYLLETDKNNHIIISGWRRFHALKEIYKNDKNKIFSQKAIILKKETPFKILETISINENTKRKDLTLLELSYKFNKLSKTKGTSIEECLKQFNIGKTQFHAIKKAMDFFPIIKENLLETVGPVKANLLNKILEKLLIIHPESKANSLIFEYSKNRKEDLKTILKELTEDTIQKNNILEIKKNTNMTIFKIKENLTEEDHMKIEIFFKNLLKK</sequence>
<dbReference type="InterPro" id="IPR036086">
    <property type="entry name" value="ParB/Sulfiredoxin_sf"/>
</dbReference>
<evidence type="ECO:0000259" key="1">
    <source>
        <dbReference type="SMART" id="SM00470"/>
    </source>
</evidence>
<dbReference type="Gene3D" id="3.90.1530.10">
    <property type="entry name" value="Conserved hypothetical protein from pyrococcus furiosus pfu- 392566-001, ParB domain"/>
    <property type="match status" value="1"/>
</dbReference>
<evidence type="ECO:0000313" key="2">
    <source>
        <dbReference type="EMBL" id="MDX8337449.1"/>
    </source>
</evidence>
<dbReference type="RefSeq" id="WP_320314779.1">
    <property type="nucleotide sequence ID" value="NZ_JAVIKH010000046.1"/>
</dbReference>
<keyword evidence="3" id="KW-1185">Reference proteome</keyword>
<dbReference type="InterPro" id="IPR003115">
    <property type="entry name" value="ParB_N"/>
</dbReference>
<organism evidence="2 3">
    <name type="scientific">Candidatus Cetobacterium colombiensis</name>
    <dbReference type="NCBI Taxonomy" id="3073100"/>
    <lineage>
        <taxon>Bacteria</taxon>
        <taxon>Fusobacteriati</taxon>
        <taxon>Fusobacteriota</taxon>
        <taxon>Fusobacteriia</taxon>
        <taxon>Fusobacteriales</taxon>
        <taxon>Fusobacteriaceae</taxon>
        <taxon>Cetobacterium</taxon>
    </lineage>
</organism>
<dbReference type="Proteomes" id="UP001279681">
    <property type="component" value="Unassembled WGS sequence"/>
</dbReference>
<dbReference type="SUPFAM" id="SSF110849">
    <property type="entry name" value="ParB/Sulfiredoxin"/>
    <property type="match status" value="1"/>
</dbReference>
<name>A0ABU4WFG6_9FUSO</name>
<accession>A0ABU4WFG6</accession>
<dbReference type="PANTHER" id="PTHR33375:SF1">
    <property type="entry name" value="CHROMOSOME-PARTITIONING PROTEIN PARB-RELATED"/>
    <property type="match status" value="1"/>
</dbReference>
<comment type="caution">
    <text evidence="2">The sequence shown here is derived from an EMBL/GenBank/DDBJ whole genome shotgun (WGS) entry which is preliminary data.</text>
</comment>
<gene>
    <name evidence="2" type="ORF">RFV38_13270</name>
</gene>
<reference evidence="3" key="1">
    <citation type="submission" date="2023-07" db="EMBL/GenBank/DDBJ databases">
        <authorList>
            <person name="Colorado M.A."/>
            <person name="Villamil L.M."/>
            <person name="Melo J.F."/>
            <person name="Rodriguez J.A."/>
            <person name="Ruiz R.Y."/>
        </authorList>
    </citation>
    <scope>NUCLEOTIDE SEQUENCE [LARGE SCALE GENOMIC DNA]</scope>
    <source>
        <strain evidence="3">C33</strain>
    </source>
</reference>
<dbReference type="InterPro" id="IPR050336">
    <property type="entry name" value="Chromosome_partition/occlusion"/>
</dbReference>
<evidence type="ECO:0000313" key="3">
    <source>
        <dbReference type="Proteomes" id="UP001279681"/>
    </source>
</evidence>
<protein>
    <submittedName>
        <fullName evidence="2">ParB N-terminal domain-containing protein</fullName>
    </submittedName>
</protein>
<feature type="domain" description="ParB-like N-terminal" evidence="1">
    <location>
        <begin position="45"/>
        <end position="139"/>
    </location>
</feature>
<proteinExistence type="predicted"/>